<evidence type="ECO:0000259" key="4">
    <source>
        <dbReference type="Pfam" id="PF00296"/>
    </source>
</evidence>
<accession>A0AAU7ZRU4</accession>
<feature type="region of interest" description="Disordered" evidence="3">
    <location>
        <begin position="342"/>
        <end position="374"/>
    </location>
</feature>
<dbReference type="InterPro" id="IPR011251">
    <property type="entry name" value="Luciferase-like_dom"/>
</dbReference>
<sequence length="374" mass="41048">MELGLYTLSDLITDPKTGVQMNAHDRIDETIKAATLADQVGLEVFGVGEHHRLDFAVSSPAIVLAAIAQTTKRIRLTSSVTVLSAADPVRVFQDFSTVDLISGGRAEIIAGRGVFTEPFPLFGVDLRDYDQLFSEKLDLLRKLSRTERITWRGNFRSALQDAEISPRPIQRELPIWIGVGGTPQSAVRAGTLGLPMALAVLGGPMTGIKPIVDLYREAGQRAGHSLSNLKVSINSHAYLGEDAQQVREFHRAFYQQYLSEAMPRGKRAVKLSPDEFQSMTGPGTGLMIGSAQEMIDKIMREYELLHHDRFLAQIDIGRLPFREVAKAIVLFGEKVAPVIRAETRTDAPTTADEIQPPTSDGESSNEDELAVTRA</sequence>
<reference evidence="5" key="2">
    <citation type="journal article" date="2024" name="Environ. Microbiol.">
        <title>Genome analysis and description of Tunturibacter gen. nov. expands the diversity of Terriglobia in tundra soils.</title>
        <authorList>
            <person name="Messyasz A."/>
            <person name="Mannisto M.K."/>
            <person name="Kerkhof L.J."/>
            <person name="Haggblom M.M."/>
        </authorList>
    </citation>
    <scope>NUCLEOTIDE SEQUENCE</scope>
    <source>
        <strain evidence="5">X5P6</strain>
    </source>
</reference>
<evidence type="ECO:0000256" key="3">
    <source>
        <dbReference type="SAM" id="MobiDB-lite"/>
    </source>
</evidence>
<organism evidence="5">
    <name type="scientific">Tunturiibacter psychrotolerans</name>
    <dbReference type="NCBI Taxonomy" id="3069686"/>
    <lineage>
        <taxon>Bacteria</taxon>
        <taxon>Pseudomonadati</taxon>
        <taxon>Acidobacteriota</taxon>
        <taxon>Terriglobia</taxon>
        <taxon>Terriglobales</taxon>
        <taxon>Acidobacteriaceae</taxon>
        <taxon>Tunturiibacter</taxon>
    </lineage>
</organism>
<dbReference type="InterPro" id="IPR036661">
    <property type="entry name" value="Luciferase-like_sf"/>
</dbReference>
<evidence type="ECO:0000313" key="5">
    <source>
        <dbReference type="EMBL" id="XCB33652.1"/>
    </source>
</evidence>
<dbReference type="PANTHER" id="PTHR30137">
    <property type="entry name" value="LUCIFERASE-LIKE MONOOXYGENASE"/>
    <property type="match status" value="1"/>
</dbReference>
<gene>
    <name evidence="5" type="ORF">RBB77_01855</name>
</gene>
<dbReference type="GO" id="GO:0005829">
    <property type="term" value="C:cytosol"/>
    <property type="evidence" value="ECO:0007669"/>
    <property type="project" value="TreeGrafter"/>
</dbReference>
<evidence type="ECO:0000256" key="1">
    <source>
        <dbReference type="ARBA" id="ARBA00023002"/>
    </source>
</evidence>
<protein>
    <submittedName>
        <fullName evidence="5">LLM class flavin-dependent oxidoreductase</fullName>
    </submittedName>
</protein>
<feature type="compositionally biased region" description="Acidic residues" evidence="3">
    <location>
        <begin position="363"/>
        <end position="374"/>
    </location>
</feature>
<reference evidence="5" key="1">
    <citation type="submission" date="2023-08" db="EMBL/GenBank/DDBJ databases">
        <authorList>
            <person name="Messyasz A."/>
            <person name="Mannisto M.K."/>
            <person name="Kerkhof L.J."/>
            <person name="Haggblom M."/>
        </authorList>
    </citation>
    <scope>NUCLEOTIDE SEQUENCE</scope>
    <source>
        <strain evidence="5">X5P6</strain>
    </source>
</reference>
<dbReference type="EMBL" id="CP132942">
    <property type="protein sequence ID" value="XCB33652.1"/>
    <property type="molecule type" value="Genomic_DNA"/>
</dbReference>
<dbReference type="AlphaFoldDB" id="A0AAU7ZRU4"/>
<feature type="domain" description="Luciferase-like" evidence="4">
    <location>
        <begin position="1"/>
        <end position="303"/>
    </location>
</feature>
<evidence type="ECO:0000256" key="2">
    <source>
        <dbReference type="ARBA" id="ARBA00023033"/>
    </source>
</evidence>
<dbReference type="KEGG" id="tpsc:RBB77_01855"/>
<dbReference type="Gene3D" id="3.20.20.30">
    <property type="entry name" value="Luciferase-like domain"/>
    <property type="match status" value="1"/>
</dbReference>
<dbReference type="GO" id="GO:0004497">
    <property type="term" value="F:monooxygenase activity"/>
    <property type="evidence" value="ECO:0007669"/>
    <property type="project" value="UniProtKB-KW"/>
</dbReference>
<dbReference type="SUPFAM" id="SSF51679">
    <property type="entry name" value="Bacterial luciferase-like"/>
    <property type="match status" value="1"/>
</dbReference>
<name>A0AAU7ZRU4_9BACT</name>
<dbReference type="InterPro" id="IPR050766">
    <property type="entry name" value="Bact_Lucif_Oxidored"/>
</dbReference>
<keyword evidence="2" id="KW-0503">Monooxygenase</keyword>
<dbReference type="Pfam" id="PF00296">
    <property type="entry name" value="Bac_luciferase"/>
    <property type="match status" value="1"/>
</dbReference>
<keyword evidence="1" id="KW-0560">Oxidoreductase</keyword>
<proteinExistence type="predicted"/>
<dbReference type="RefSeq" id="WP_353064493.1">
    <property type="nucleotide sequence ID" value="NZ_CP132942.1"/>
</dbReference>
<dbReference type="PANTHER" id="PTHR30137:SF8">
    <property type="entry name" value="BLR5498 PROTEIN"/>
    <property type="match status" value="1"/>
</dbReference>
<dbReference type="GO" id="GO:0016705">
    <property type="term" value="F:oxidoreductase activity, acting on paired donors, with incorporation or reduction of molecular oxygen"/>
    <property type="evidence" value="ECO:0007669"/>
    <property type="project" value="InterPro"/>
</dbReference>